<dbReference type="EMBL" id="JAELUR010000030">
    <property type="protein sequence ID" value="KAG7407992.1"/>
    <property type="molecule type" value="Genomic_DNA"/>
</dbReference>
<name>A0A8J5U2G1_FUSOX</name>
<protein>
    <submittedName>
        <fullName evidence="1">Uncharacterized protein</fullName>
    </submittedName>
</protein>
<comment type="caution">
    <text evidence="1">The sequence shown here is derived from an EMBL/GenBank/DDBJ whole genome shotgun (WGS) entry which is preliminary data.</text>
</comment>
<reference evidence="1" key="1">
    <citation type="submission" date="2021-04" db="EMBL/GenBank/DDBJ databases">
        <title>First draft genome resource for Brassicaceae pathogens Fusarium oxysporum f. sp. raphani and Fusarium oxysporum f. sp. rapae.</title>
        <authorList>
            <person name="Asai S."/>
        </authorList>
    </citation>
    <scope>NUCLEOTIDE SEQUENCE</scope>
    <source>
        <strain evidence="1">Tf1262</strain>
    </source>
</reference>
<evidence type="ECO:0000313" key="2">
    <source>
        <dbReference type="Proteomes" id="UP000693942"/>
    </source>
</evidence>
<dbReference type="Proteomes" id="UP000693942">
    <property type="component" value="Unassembled WGS sequence"/>
</dbReference>
<accession>A0A8J5U2G1</accession>
<sequence>MTDFSAVGTQNIEKHLFREHGLVDKSGRRKPPALWKGKQEKTPSRNIVEMLNLDTSDPKEQAIANALIQQIDGESSSGAAQHEIWRKKGPIGKLHNLVHWIHRSDKLTYRLRALQEEFFQHADNPKIRARKPVDVVRDNQTRWLSTLYMMRRGLLLRPFLEDLVEKVTLEFNKECRNGARRREDIPLCLREESLLGEKDWKVIELMDKVLLDFEEALRMLEGDAQSRVRKGGRIEAYGNMWDVASTYEFLMERLEEWKAAAENYPDPEHFRININLGWDKLNEYYTKLDETPAYYASAILNPASRWG</sequence>
<gene>
    <name evidence="1" type="ORF">Forpi1262_v018140</name>
</gene>
<organism evidence="1 2">
    <name type="scientific">Fusarium oxysporum f. sp. raphani</name>
    <dbReference type="NCBI Taxonomy" id="96318"/>
    <lineage>
        <taxon>Eukaryota</taxon>
        <taxon>Fungi</taxon>
        <taxon>Dikarya</taxon>
        <taxon>Ascomycota</taxon>
        <taxon>Pezizomycotina</taxon>
        <taxon>Sordariomycetes</taxon>
        <taxon>Hypocreomycetidae</taxon>
        <taxon>Hypocreales</taxon>
        <taxon>Nectriaceae</taxon>
        <taxon>Fusarium</taxon>
        <taxon>Fusarium oxysporum species complex</taxon>
    </lineage>
</organism>
<dbReference type="AlphaFoldDB" id="A0A8J5U2G1"/>
<evidence type="ECO:0000313" key="1">
    <source>
        <dbReference type="EMBL" id="KAG7407992.1"/>
    </source>
</evidence>
<proteinExistence type="predicted"/>